<evidence type="ECO:0000313" key="9">
    <source>
        <dbReference type="EMBL" id="KAJ7773189.1"/>
    </source>
</evidence>
<comment type="caution">
    <text evidence="9">The sequence shown here is derived from an EMBL/GenBank/DDBJ whole genome shotgun (WGS) entry which is preliminary data.</text>
</comment>
<dbReference type="Gene3D" id="3.50.50.60">
    <property type="entry name" value="FAD/NAD(P)-binding domain"/>
    <property type="match status" value="1"/>
</dbReference>
<keyword evidence="4 6" id="KW-0274">FAD</keyword>
<feature type="active site" description="Proton acceptor" evidence="5">
    <location>
        <position position="579"/>
    </location>
</feature>
<dbReference type="PROSITE" id="PS00624">
    <property type="entry name" value="GMC_OXRED_2"/>
    <property type="match status" value="1"/>
</dbReference>
<proteinExistence type="inferred from homology"/>
<dbReference type="PIRSF" id="PIRSF000137">
    <property type="entry name" value="Alcohol_oxidase"/>
    <property type="match status" value="1"/>
</dbReference>
<evidence type="ECO:0000256" key="2">
    <source>
        <dbReference type="ARBA" id="ARBA00010790"/>
    </source>
</evidence>
<dbReference type="AlphaFoldDB" id="A0AAD7JWE4"/>
<feature type="binding site" evidence="6">
    <location>
        <position position="123"/>
    </location>
    <ligand>
        <name>FAD</name>
        <dbReference type="ChEBI" id="CHEBI:57692"/>
    </ligand>
</feature>
<protein>
    <submittedName>
        <fullName evidence="9">Alcohol oxidase</fullName>
    </submittedName>
</protein>
<comment type="cofactor">
    <cofactor evidence="1 6">
        <name>FAD</name>
        <dbReference type="ChEBI" id="CHEBI:57692"/>
    </cofactor>
</comment>
<dbReference type="GO" id="GO:0050660">
    <property type="term" value="F:flavin adenine dinucleotide binding"/>
    <property type="evidence" value="ECO:0007669"/>
    <property type="project" value="InterPro"/>
</dbReference>
<reference evidence="9" key="1">
    <citation type="submission" date="2023-03" db="EMBL/GenBank/DDBJ databases">
        <title>Massive genome expansion in bonnet fungi (Mycena s.s.) driven by repeated elements and novel gene families across ecological guilds.</title>
        <authorList>
            <consortium name="Lawrence Berkeley National Laboratory"/>
            <person name="Harder C.B."/>
            <person name="Miyauchi S."/>
            <person name="Viragh M."/>
            <person name="Kuo A."/>
            <person name="Thoen E."/>
            <person name="Andreopoulos B."/>
            <person name="Lu D."/>
            <person name="Skrede I."/>
            <person name="Drula E."/>
            <person name="Henrissat B."/>
            <person name="Morin E."/>
            <person name="Kohler A."/>
            <person name="Barry K."/>
            <person name="LaButti K."/>
            <person name="Morin E."/>
            <person name="Salamov A."/>
            <person name="Lipzen A."/>
            <person name="Mereny Z."/>
            <person name="Hegedus B."/>
            <person name="Baldrian P."/>
            <person name="Stursova M."/>
            <person name="Weitz H."/>
            <person name="Taylor A."/>
            <person name="Grigoriev I.V."/>
            <person name="Nagy L.G."/>
            <person name="Martin F."/>
            <person name="Kauserud H."/>
        </authorList>
    </citation>
    <scope>NUCLEOTIDE SEQUENCE</scope>
    <source>
        <strain evidence="9">CBHHK182m</strain>
    </source>
</reference>
<dbReference type="InterPro" id="IPR012132">
    <property type="entry name" value="GMC_OxRdtase"/>
</dbReference>
<dbReference type="GO" id="GO:0016614">
    <property type="term" value="F:oxidoreductase activity, acting on CH-OH group of donors"/>
    <property type="evidence" value="ECO:0007669"/>
    <property type="project" value="InterPro"/>
</dbReference>
<feature type="binding site" evidence="6">
    <location>
        <position position="272"/>
    </location>
    <ligand>
        <name>FAD</name>
        <dbReference type="ChEBI" id="CHEBI:57692"/>
    </ligand>
</feature>
<feature type="binding site" evidence="6">
    <location>
        <begin position="131"/>
        <end position="134"/>
    </location>
    <ligand>
        <name>FAD</name>
        <dbReference type="ChEBI" id="CHEBI:57692"/>
    </ligand>
</feature>
<evidence type="ECO:0000256" key="4">
    <source>
        <dbReference type="ARBA" id="ARBA00022827"/>
    </source>
</evidence>
<accession>A0AAD7JWE4</accession>
<dbReference type="SUPFAM" id="SSF51905">
    <property type="entry name" value="FAD/NAD(P)-binding domain"/>
    <property type="match status" value="1"/>
</dbReference>
<dbReference type="Gene3D" id="3.30.560.10">
    <property type="entry name" value="Glucose Oxidase, domain 3"/>
    <property type="match status" value="1"/>
</dbReference>
<dbReference type="PANTHER" id="PTHR11552:SF147">
    <property type="entry name" value="CHOLINE DEHYDROGENASE, MITOCHONDRIAL"/>
    <property type="match status" value="1"/>
</dbReference>
<dbReference type="InterPro" id="IPR007867">
    <property type="entry name" value="GMC_OxRtase_C"/>
</dbReference>
<feature type="active site" description="Proton donor" evidence="5">
    <location>
        <position position="535"/>
    </location>
</feature>
<dbReference type="SUPFAM" id="SSF54373">
    <property type="entry name" value="FAD-linked reductases, C-terminal domain"/>
    <property type="match status" value="1"/>
</dbReference>
<dbReference type="Pfam" id="PF05199">
    <property type="entry name" value="GMC_oxred_C"/>
    <property type="match status" value="1"/>
</dbReference>
<evidence type="ECO:0000259" key="8">
    <source>
        <dbReference type="PROSITE" id="PS00624"/>
    </source>
</evidence>
<keyword evidence="10" id="KW-1185">Reference proteome</keyword>
<evidence type="ECO:0000256" key="1">
    <source>
        <dbReference type="ARBA" id="ARBA00001974"/>
    </source>
</evidence>
<keyword evidence="3" id="KW-0285">Flavoprotein</keyword>
<keyword evidence="7" id="KW-0732">Signal</keyword>
<dbReference type="InterPro" id="IPR000172">
    <property type="entry name" value="GMC_OxRdtase_N"/>
</dbReference>
<evidence type="ECO:0000256" key="3">
    <source>
        <dbReference type="ARBA" id="ARBA00022630"/>
    </source>
</evidence>
<organism evidence="9 10">
    <name type="scientific">Mycena metata</name>
    <dbReference type="NCBI Taxonomy" id="1033252"/>
    <lineage>
        <taxon>Eukaryota</taxon>
        <taxon>Fungi</taxon>
        <taxon>Dikarya</taxon>
        <taxon>Basidiomycota</taxon>
        <taxon>Agaricomycotina</taxon>
        <taxon>Agaricomycetes</taxon>
        <taxon>Agaricomycetidae</taxon>
        <taxon>Agaricales</taxon>
        <taxon>Marasmiineae</taxon>
        <taxon>Mycenaceae</taxon>
        <taxon>Mycena</taxon>
    </lineage>
</organism>
<feature type="signal peptide" evidence="7">
    <location>
        <begin position="1"/>
        <end position="29"/>
    </location>
</feature>
<sequence length="601" mass="64641">MPADKTNSPSFNMAWILPFLALWFQVGSAVIIEDVAQLGNHSFDFIVIGGGTAGNVVANRLTENPKYNVLVLEAGGSDAGVLNLEVPFYAPHATPDTAQDWNYTTVPQAGLNDRVLNLPRGFVLGGSSSINYCVYTRGSSEDYDRYARITGDEGWSWNSLIPYQRKNEKFGLPEDGHNITGEYNPAVHGYNGIASVELPGFAHPEVEDRVIQTTTELAEFPYNEDTNSGYSLGIGWAQALINNGSRESSSTSYLAPQFANRTNLFVLLHARVTRLLPTTANAFRTVEFAQDEQGPRYNLTAKKEIVLSAGTIGTPIILLHSGIGNETALSAVGITPLHNLPSVGQNTSDHSLIGLNWLVNSTSTFEAASRNATLAAEQLAEWNLTKKGPLVDTPANQLGWFRVPANSSAAQDYPDSAPGPNSPHYELTFVDGLLGPPPPPTGNFYTMSVLMVSPSARGSVTVNSSDPFSNPILNPNVLGTPHDLALMLEGVKSALRFVAAPAWSDYIISGYNVNSSMTDTQLEQFIRANAMLGDHIVGSAQMSPENADYGVVNPDLRVKGLTGLRIVDLSVAPFAPSAHAQAAAYVIGERGADLIKQSWTY</sequence>
<gene>
    <name evidence="9" type="ORF">B0H16DRAFT_1363272</name>
</gene>
<feature type="domain" description="Glucose-methanol-choline oxidoreductase N-terminal" evidence="8">
    <location>
        <begin position="310"/>
        <end position="324"/>
    </location>
</feature>
<comment type="similarity">
    <text evidence="2">Belongs to the GMC oxidoreductase family.</text>
</comment>
<evidence type="ECO:0000313" key="10">
    <source>
        <dbReference type="Proteomes" id="UP001215598"/>
    </source>
</evidence>
<evidence type="ECO:0000256" key="6">
    <source>
        <dbReference type="PIRSR" id="PIRSR000137-2"/>
    </source>
</evidence>
<dbReference type="Pfam" id="PF00732">
    <property type="entry name" value="GMC_oxred_N"/>
    <property type="match status" value="1"/>
</dbReference>
<dbReference type="EMBL" id="JARKIB010000013">
    <property type="protein sequence ID" value="KAJ7773189.1"/>
    <property type="molecule type" value="Genomic_DNA"/>
</dbReference>
<dbReference type="PANTHER" id="PTHR11552">
    <property type="entry name" value="GLUCOSE-METHANOL-CHOLINE GMC OXIDOREDUCTASE"/>
    <property type="match status" value="1"/>
</dbReference>
<feature type="chain" id="PRO_5041971991" evidence="7">
    <location>
        <begin position="30"/>
        <end position="601"/>
    </location>
</feature>
<dbReference type="Proteomes" id="UP001215598">
    <property type="component" value="Unassembled WGS sequence"/>
</dbReference>
<evidence type="ECO:0000256" key="5">
    <source>
        <dbReference type="PIRSR" id="PIRSR000137-1"/>
    </source>
</evidence>
<name>A0AAD7JWE4_9AGAR</name>
<dbReference type="InterPro" id="IPR036188">
    <property type="entry name" value="FAD/NAD-bd_sf"/>
</dbReference>
<evidence type="ECO:0000256" key="7">
    <source>
        <dbReference type="SAM" id="SignalP"/>
    </source>
</evidence>